<evidence type="ECO:0000259" key="1">
    <source>
        <dbReference type="PROSITE" id="PS51186"/>
    </source>
</evidence>
<dbReference type="Pfam" id="PF13527">
    <property type="entry name" value="Acetyltransf_9"/>
    <property type="match status" value="1"/>
</dbReference>
<dbReference type="EMBL" id="RBAH01000003">
    <property type="protein sequence ID" value="RKN85832.1"/>
    <property type="molecule type" value="Genomic_DNA"/>
</dbReference>
<dbReference type="OrthoDB" id="5291446at2"/>
<keyword evidence="2" id="KW-0808">Transferase</keyword>
<dbReference type="SUPFAM" id="SSF55729">
    <property type="entry name" value="Acyl-CoA N-acyltransferases (Nat)"/>
    <property type="match status" value="1"/>
</dbReference>
<gene>
    <name evidence="2" type="ORF">D7M11_05720</name>
</gene>
<dbReference type="Proteomes" id="UP000282311">
    <property type="component" value="Unassembled WGS sequence"/>
</dbReference>
<name>A0A3B0CKS2_9BACL</name>
<organism evidence="2 3">
    <name type="scientific">Paenibacillus ginsengarvi</name>
    <dbReference type="NCBI Taxonomy" id="400777"/>
    <lineage>
        <taxon>Bacteria</taxon>
        <taxon>Bacillati</taxon>
        <taxon>Bacillota</taxon>
        <taxon>Bacilli</taxon>
        <taxon>Bacillales</taxon>
        <taxon>Paenibacillaceae</taxon>
        <taxon>Paenibacillus</taxon>
    </lineage>
</organism>
<comment type="caution">
    <text evidence="2">The sequence shown here is derived from an EMBL/GenBank/DDBJ whole genome shotgun (WGS) entry which is preliminary data.</text>
</comment>
<dbReference type="InterPro" id="IPR000182">
    <property type="entry name" value="GNAT_dom"/>
</dbReference>
<dbReference type="GO" id="GO:0016747">
    <property type="term" value="F:acyltransferase activity, transferring groups other than amino-acyl groups"/>
    <property type="evidence" value="ECO:0007669"/>
    <property type="project" value="InterPro"/>
</dbReference>
<evidence type="ECO:0000313" key="3">
    <source>
        <dbReference type="Proteomes" id="UP000282311"/>
    </source>
</evidence>
<dbReference type="RefSeq" id="WP_120746201.1">
    <property type="nucleotide sequence ID" value="NZ_RBAH01000003.1"/>
</dbReference>
<accession>A0A3B0CKS2</accession>
<dbReference type="CDD" id="cd04301">
    <property type="entry name" value="NAT_SF"/>
    <property type="match status" value="1"/>
</dbReference>
<evidence type="ECO:0000313" key="2">
    <source>
        <dbReference type="EMBL" id="RKN85832.1"/>
    </source>
</evidence>
<dbReference type="Gene3D" id="3.40.630.30">
    <property type="match status" value="1"/>
</dbReference>
<reference evidence="2 3" key="1">
    <citation type="journal article" date="2007" name="Int. J. Syst. Evol. Microbiol.">
        <title>Paenibacillus ginsengarvi sp. nov., isolated from soil from ginseng cultivation.</title>
        <authorList>
            <person name="Yoon M.H."/>
            <person name="Ten L.N."/>
            <person name="Im W.T."/>
        </authorList>
    </citation>
    <scope>NUCLEOTIDE SEQUENCE [LARGE SCALE GENOMIC DNA]</scope>
    <source>
        <strain evidence="2 3">KCTC 13059</strain>
    </source>
</reference>
<keyword evidence="3" id="KW-1185">Reference proteome</keyword>
<sequence>MDVRLLTAGEMEEAIRLADGTFRGDDRPSLSVSSPNVFSKSLGQAAGGFADGRLVSFAGLVPSVVRVGAARLHVYSYGAVCTHPDYRGKGLASSILDFAKRHIRRADASLLLVSGGRSLYTNAGCYPFGMFRRFTLLPEHTPHLAKRESSGISCRTADAADWFRLGDMSAAKPVHYEQSVWDMALLHQARAVPSMQRLDQVTIIAEKDGEAVAFCVLGLRRIGEESVKRSDSVIEWGGRAEDVCSLLRFALAHKLTDRLEIGISWHEEEMAGLLGGTGAAWAEEPNSGTVHIACVEKLFRQLRPYWEQISGSPGTVPAVRSLTDGTFEVVADDCSPLLCNGEQLVSLLFDKEPKELTLDEQWRSAVSTYFPVPFPYTKGLNYV</sequence>
<feature type="domain" description="N-acetyltransferase" evidence="1">
    <location>
        <begin position="1"/>
        <end position="153"/>
    </location>
</feature>
<dbReference type="InterPro" id="IPR016181">
    <property type="entry name" value="Acyl_CoA_acyltransferase"/>
</dbReference>
<dbReference type="PROSITE" id="PS51186">
    <property type="entry name" value="GNAT"/>
    <property type="match status" value="1"/>
</dbReference>
<proteinExistence type="predicted"/>
<protein>
    <submittedName>
        <fullName evidence="2">GNAT family N-acetyltransferase</fullName>
    </submittedName>
</protein>
<dbReference type="AlphaFoldDB" id="A0A3B0CKS2"/>